<dbReference type="EMBL" id="CP002453">
    <property type="protein sequence ID" value="ADV50651.1"/>
    <property type="molecule type" value="Genomic_DNA"/>
</dbReference>
<keyword evidence="3" id="KW-1185">Reference proteome</keyword>
<reference evidence="2 3" key="1">
    <citation type="journal article" date="2010" name="Stand. Genomic Sci.">
        <title>Complete genome sequence of Cellulophaga algicola type strain (IC166).</title>
        <authorList>
            <person name="Abt B."/>
            <person name="Lu M."/>
            <person name="Misra M."/>
            <person name="Han C."/>
            <person name="Nolan M."/>
            <person name="Lucas S."/>
            <person name="Hammon N."/>
            <person name="Deshpande S."/>
            <person name="Cheng J.F."/>
            <person name="Tapia R."/>
            <person name="Goodwin L."/>
            <person name="Pitluck S."/>
            <person name="Liolios K."/>
            <person name="Pagani I."/>
            <person name="Ivanova N."/>
            <person name="Mavromatis K."/>
            <person name="Ovchinikova G."/>
            <person name="Pati A."/>
            <person name="Chen A."/>
            <person name="Palaniappan K."/>
            <person name="Land M."/>
            <person name="Hauser L."/>
            <person name="Chang Y.J."/>
            <person name="Jeffries C.D."/>
            <person name="Detter J.C."/>
            <person name="Brambilla E."/>
            <person name="Rohde M."/>
            <person name="Tindall B.J."/>
            <person name="Goker M."/>
            <person name="Woyke T."/>
            <person name="Bristow J."/>
            <person name="Eisen J.A."/>
            <person name="Markowitz V."/>
            <person name="Hugenholtz P."/>
            <person name="Kyrpides N.C."/>
            <person name="Klenk H.P."/>
            <person name="Lapidus A."/>
        </authorList>
    </citation>
    <scope>NUCLEOTIDE SEQUENCE [LARGE SCALE GENOMIC DNA]</scope>
    <source>
        <strain evidence="3">DSM 14237 / IC166 / ACAM 630</strain>
    </source>
</reference>
<dbReference type="InterPro" id="IPR053182">
    <property type="entry name" value="YobU-like_regulator"/>
</dbReference>
<dbReference type="SMART" id="SM00871">
    <property type="entry name" value="AraC_E_bind"/>
    <property type="match status" value="1"/>
</dbReference>
<evidence type="ECO:0000313" key="3">
    <source>
        <dbReference type="Proteomes" id="UP000008634"/>
    </source>
</evidence>
<protein>
    <submittedName>
        <fullName evidence="2">Transcription activator effector binding protein</fullName>
    </submittedName>
</protein>
<feature type="domain" description="AraC effector-binding" evidence="1">
    <location>
        <begin position="1"/>
        <end position="158"/>
    </location>
</feature>
<dbReference type="Proteomes" id="UP000008634">
    <property type="component" value="Chromosome"/>
</dbReference>
<proteinExistence type="predicted"/>
<sequence length="161" mass="18933">MDYRIEMLPEKKMVGKQLTMSFTTDSTPKLWESFMPHKKLILNTMGTDLYSIQKYPEGFNYQDFDPNTLYTKWAAIEVTNFDMVPNAFETYILKGGLYAVFKHIGSATAFQKTFEAIFIEWLPQSDYVLDDREHFELLGEKYSNTNPNSEEEIWIPIRLKN</sequence>
<dbReference type="RefSeq" id="WP_013552103.1">
    <property type="nucleotide sequence ID" value="NC_014934.1"/>
</dbReference>
<dbReference type="InterPro" id="IPR010499">
    <property type="entry name" value="AraC_E-bd"/>
</dbReference>
<accession>E6X6T8</accession>
<evidence type="ECO:0000259" key="1">
    <source>
        <dbReference type="SMART" id="SM00871"/>
    </source>
</evidence>
<dbReference type="Gene3D" id="3.20.80.10">
    <property type="entry name" value="Regulatory factor, effector binding domain"/>
    <property type="match status" value="1"/>
</dbReference>
<organism evidence="2 3">
    <name type="scientific">Cellulophaga algicola (strain DSM 14237 / IC166 / ACAM 630)</name>
    <dbReference type="NCBI Taxonomy" id="688270"/>
    <lineage>
        <taxon>Bacteria</taxon>
        <taxon>Pseudomonadati</taxon>
        <taxon>Bacteroidota</taxon>
        <taxon>Flavobacteriia</taxon>
        <taxon>Flavobacteriales</taxon>
        <taxon>Flavobacteriaceae</taxon>
        <taxon>Cellulophaga</taxon>
    </lineage>
</organism>
<dbReference type="InterPro" id="IPR011256">
    <property type="entry name" value="Reg_factor_effector_dom_sf"/>
</dbReference>
<dbReference type="InterPro" id="IPR029442">
    <property type="entry name" value="GyrI-like"/>
</dbReference>
<gene>
    <name evidence="2" type="ordered locus">Celal_3386</name>
</gene>
<dbReference type="eggNOG" id="COG3708">
    <property type="taxonomic scope" value="Bacteria"/>
</dbReference>
<dbReference type="Pfam" id="PF06445">
    <property type="entry name" value="GyrI-like"/>
    <property type="match status" value="1"/>
</dbReference>
<dbReference type="PANTHER" id="PTHR36444">
    <property type="entry name" value="TRANSCRIPTIONAL REGULATOR PROTEIN YOBU-RELATED"/>
    <property type="match status" value="1"/>
</dbReference>
<dbReference type="HOGENOM" id="CLU_108864_0_0_10"/>
<dbReference type="SUPFAM" id="SSF55136">
    <property type="entry name" value="Probable bacterial effector-binding domain"/>
    <property type="match status" value="1"/>
</dbReference>
<dbReference type="KEGG" id="cao:Celal_3386"/>
<dbReference type="AlphaFoldDB" id="E6X6T8"/>
<evidence type="ECO:0000313" key="2">
    <source>
        <dbReference type="EMBL" id="ADV50651.1"/>
    </source>
</evidence>
<name>E6X6T8_CELAD</name>
<dbReference type="OrthoDB" id="8560232at2"/>
<dbReference type="STRING" id="688270.Celal_3386"/>
<dbReference type="PANTHER" id="PTHR36444:SF2">
    <property type="entry name" value="TRANSCRIPTIONAL REGULATOR PROTEIN YOBU-RELATED"/>
    <property type="match status" value="1"/>
</dbReference>